<keyword evidence="2" id="KW-1185">Reference proteome</keyword>
<dbReference type="Proteomes" id="UP001163321">
    <property type="component" value="Chromosome 2"/>
</dbReference>
<reference evidence="1 2" key="1">
    <citation type="journal article" date="2022" name="bioRxiv">
        <title>The genome of the oomycete Peronosclerospora sorghi, a cosmopolitan pathogen of maize and sorghum, is inflated with dispersed pseudogenes.</title>
        <authorList>
            <person name="Fletcher K."/>
            <person name="Martin F."/>
            <person name="Isakeit T."/>
            <person name="Cavanaugh K."/>
            <person name="Magill C."/>
            <person name="Michelmore R."/>
        </authorList>
    </citation>
    <scope>NUCLEOTIDE SEQUENCE [LARGE SCALE GENOMIC DNA]</scope>
    <source>
        <strain evidence="1">P6</strain>
    </source>
</reference>
<name>A0ACC0WE40_9STRA</name>
<protein>
    <submittedName>
        <fullName evidence="1">Uncharacterized protein</fullName>
    </submittedName>
</protein>
<evidence type="ECO:0000313" key="2">
    <source>
        <dbReference type="Proteomes" id="UP001163321"/>
    </source>
</evidence>
<accession>A0ACC0WE40</accession>
<dbReference type="EMBL" id="CM047581">
    <property type="protein sequence ID" value="KAI9916306.1"/>
    <property type="molecule type" value="Genomic_DNA"/>
</dbReference>
<proteinExistence type="predicted"/>
<evidence type="ECO:0000313" key="1">
    <source>
        <dbReference type="EMBL" id="KAI9916306.1"/>
    </source>
</evidence>
<comment type="caution">
    <text evidence="1">The sequence shown here is derived from an EMBL/GenBank/DDBJ whole genome shotgun (WGS) entry which is preliminary data.</text>
</comment>
<gene>
    <name evidence="1" type="ORF">PsorP6_018163</name>
</gene>
<sequence>MKQRAGLDPAARIASHAVAALKANKGAKRRTKQRDQVPAAAASTHAAPAWSGSTPREFLAQHCRQQGRSKPQYKKLPRAAAGSGHLYSVTIGTKCGSAATFQVSPEADDAMHGFETIGDANDRVATMAFHVARGVHEREEREAKMAQALASQQEKLVEDIFHALRRELATKKVDVEPAPLGEQSASFTGIEGAPLTDKALLTQWNVDNWGEVSDDDTHRVEESPDEHAVASTEREDERDRRAALELSRELRAKLQHQMRTRAYHVQLKQRALLPIASWKKRILEMVSTHDVMLISGETGCGKSTQVPHFVLEDVLLSEPGGARGCIVCAQPRRQADTSLAAQVSKELGEQRMGTPESLVGYQIRLEARMTRRTRLLFCTTGILLQKLQDPSTFSKDVSHVIVDEVHERDLQSDVVLALLRQLLAERDAHRQQGGGSFPSFKVILMSATLNAASFQTYFGGDALCPRIDVRGRTFPVDHYYLEDVLERTNFMVDKTLDDSRSCSTTSRASLEDKHFVSKPVRLIGCSQYFADEAYNEVNFWRIDPLRVQTVEL</sequence>
<organism evidence="1 2">
    <name type="scientific">Peronosclerospora sorghi</name>
    <dbReference type="NCBI Taxonomy" id="230839"/>
    <lineage>
        <taxon>Eukaryota</taxon>
        <taxon>Sar</taxon>
        <taxon>Stramenopiles</taxon>
        <taxon>Oomycota</taxon>
        <taxon>Peronosporomycetes</taxon>
        <taxon>Peronosporales</taxon>
        <taxon>Peronosporaceae</taxon>
        <taxon>Peronosclerospora</taxon>
    </lineage>
</organism>